<gene>
    <name evidence="3" type="ORF">KT71_03322</name>
</gene>
<feature type="chain" id="PRO_5002664262" evidence="1">
    <location>
        <begin position="37"/>
        <end position="192"/>
    </location>
</feature>
<proteinExistence type="predicted"/>
<evidence type="ECO:0000313" key="4">
    <source>
        <dbReference type="Proteomes" id="UP000019205"/>
    </source>
</evidence>
<comment type="caution">
    <text evidence="3">The sequence shown here is derived from an EMBL/GenBank/DDBJ whole genome shotgun (WGS) entry which is preliminary data.</text>
</comment>
<evidence type="ECO:0000259" key="2">
    <source>
        <dbReference type="Pfam" id="PF13474"/>
    </source>
</evidence>
<reference evidence="3 4" key="1">
    <citation type="journal article" date="2007" name="Proc. Natl. Acad. Sci. U.S.A.">
        <title>Characterization of a marine gammaproteobacterium capable of aerobic anoxygenic photosynthesis.</title>
        <authorList>
            <person name="Fuchs B.M."/>
            <person name="Spring S."/>
            <person name="Teeling H."/>
            <person name="Quast C."/>
            <person name="Wulf J."/>
            <person name="Schattenhofer M."/>
            <person name="Yan S."/>
            <person name="Ferriera S."/>
            <person name="Johnson J."/>
            <person name="Glockner F.O."/>
            <person name="Amann R."/>
        </authorList>
    </citation>
    <scope>NUCLEOTIDE SEQUENCE [LARGE SCALE GENOMIC DNA]</scope>
    <source>
        <strain evidence="3">KT71</strain>
    </source>
</reference>
<dbReference type="AlphaFoldDB" id="A4A7H6"/>
<sequence length="192" mass="21374">MQKPITAPRTHFMPGILYALCALCVLSALFAFPALGDTPAEDSPRHAINSLLDDFHQAAADADEDRYLGHFSADGVFMGTDDWERWPLPAFRDYVKERFSGGTGWSYVSEERHITLGPAGASAWFDEIMVSERWGRFRGTGVLVREDEAWKLAHYSLTALVPNERFADVADVATEGFRARAAESDQKNDDEG</sequence>
<dbReference type="SUPFAM" id="SSF54427">
    <property type="entry name" value="NTF2-like"/>
    <property type="match status" value="1"/>
</dbReference>
<keyword evidence="4" id="KW-1185">Reference proteome</keyword>
<dbReference type="eggNOG" id="COG4319">
    <property type="taxonomic scope" value="Bacteria"/>
</dbReference>
<feature type="domain" description="SnoaL-like" evidence="2">
    <location>
        <begin position="48"/>
        <end position="158"/>
    </location>
</feature>
<dbReference type="Pfam" id="PF13474">
    <property type="entry name" value="SnoaL_3"/>
    <property type="match status" value="1"/>
</dbReference>
<dbReference type="Proteomes" id="UP000019205">
    <property type="component" value="Chromosome"/>
</dbReference>
<feature type="signal peptide" evidence="1">
    <location>
        <begin position="1"/>
        <end position="36"/>
    </location>
</feature>
<dbReference type="EMBL" id="AAOA02000002">
    <property type="protein sequence ID" value="EAQ98245.1"/>
    <property type="molecule type" value="Genomic_DNA"/>
</dbReference>
<dbReference type="InterPro" id="IPR037401">
    <property type="entry name" value="SnoaL-like"/>
</dbReference>
<dbReference type="Gene3D" id="3.10.450.50">
    <property type="match status" value="1"/>
</dbReference>
<protein>
    <submittedName>
        <fullName evidence="3">SnoaL-like domain protein</fullName>
    </submittedName>
</protein>
<evidence type="ECO:0000256" key="1">
    <source>
        <dbReference type="SAM" id="SignalP"/>
    </source>
</evidence>
<reference evidence="3 4" key="2">
    <citation type="journal article" date="2009" name="PLoS ONE">
        <title>The photosynthetic apparatus and its regulation in the aerobic gammaproteobacterium Congregibacter litoralis gen. nov., sp. nov.</title>
        <authorList>
            <person name="Spring S."/>
            <person name="Lunsdorf H."/>
            <person name="Fuchs B.M."/>
            <person name="Tindall B.J."/>
        </authorList>
    </citation>
    <scope>NUCLEOTIDE SEQUENCE [LARGE SCALE GENOMIC DNA]</scope>
    <source>
        <strain evidence="3">KT71</strain>
    </source>
</reference>
<dbReference type="InterPro" id="IPR032710">
    <property type="entry name" value="NTF2-like_dom_sf"/>
</dbReference>
<keyword evidence="1" id="KW-0732">Signal</keyword>
<evidence type="ECO:0000313" key="3">
    <source>
        <dbReference type="EMBL" id="EAQ98245.1"/>
    </source>
</evidence>
<dbReference type="HOGENOM" id="CLU_119548_1_0_6"/>
<dbReference type="OrthoDB" id="271716at2"/>
<dbReference type="STRING" id="314285.KT71_03322"/>
<accession>A4A7H6</accession>
<organism evidence="3 4">
    <name type="scientific">Congregibacter litoralis KT71</name>
    <dbReference type="NCBI Taxonomy" id="314285"/>
    <lineage>
        <taxon>Bacteria</taxon>
        <taxon>Pseudomonadati</taxon>
        <taxon>Pseudomonadota</taxon>
        <taxon>Gammaproteobacteria</taxon>
        <taxon>Cellvibrionales</taxon>
        <taxon>Halieaceae</taxon>
        <taxon>Congregibacter</taxon>
    </lineage>
</organism>
<name>A4A7H6_9GAMM</name>